<dbReference type="InterPro" id="IPR003594">
    <property type="entry name" value="HATPase_dom"/>
</dbReference>
<keyword evidence="3" id="KW-0597">Phosphoprotein</keyword>
<dbReference type="PRINTS" id="PR00344">
    <property type="entry name" value="BCTRLSENSOR"/>
</dbReference>
<dbReference type="KEGG" id="obj:EIO64_11085"/>
<dbReference type="PANTHER" id="PTHR43547">
    <property type="entry name" value="TWO-COMPONENT HISTIDINE KINASE"/>
    <property type="match status" value="1"/>
</dbReference>
<dbReference type="InterPro" id="IPR036890">
    <property type="entry name" value="HATPase_C_sf"/>
</dbReference>
<protein>
    <recommendedName>
        <fullName evidence="2">histidine kinase</fullName>
        <ecNumber evidence="2">2.7.13.3</ecNumber>
    </recommendedName>
</protein>
<organism evidence="7 8">
    <name type="scientific">Dysosmobacter welbionis</name>
    <dbReference type="NCBI Taxonomy" id="2093857"/>
    <lineage>
        <taxon>Bacteria</taxon>
        <taxon>Bacillati</taxon>
        <taxon>Bacillota</taxon>
        <taxon>Clostridia</taxon>
        <taxon>Eubacteriales</taxon>
        <taxon>Oscillospiraceae</taxon>
        <taxon>Dysosmobacter</taxon>
    </lineage>
</organism>
<evidence type="ECO:0000313" key="7">
    <source>
        <dbReference type="EMBL" id="QCI59695.1"/>
    </source>
</evidence>
<evidence type="ECO:0000313" key="8">
    <source>
        <dbReference type="Proteomes" id="UP000298642"/>
    </source>
</evidence>
<evidence type="ECO:0000256" key="1">
    <source>
        <dbReference type="ARBA" id="ARBA00000085"/>
    </source>
</evidence>
<keyword evidence="8" id="KW-1185">Reference proteome</keyword>
<dbReference type="InterPro" id="IPR005467">
    <property type="entry name" value="His_kinase_dom"/>
</dbReference>
<dbReference type="EC" id="2.7.13.3" evidence="2"/>
<keyword evidence="5" id="KW-0902">Two-component regulatory system</keyword>
<dbReference type="PANTHER" id="PTHR43547:SF2">
    <property type="entry name" value="HYBRID SIGNAL TRANSDUCTION HISTIDINE KINASE C"/>
    <property type="match status" value="1"/>
</dbReference>
<comment type="catalytic activity">
    <reaction evidence="1">
        <text>ATP + protein L-histidine = ADP + protein N-phospho-L-histidine.</text>
        <dbReference type="EC" id="2.7.13.3"/>
    </reaction>
</comment>
<evidence type="ECO:0000256" key="2">
    <source>
        <dbReference type="ARBA" id="ARBA00012438"/>
    </source>
</evidence>
<reference evidence="8" key="1">
    <citation type="submission" date="2018-12" db="EMBL/GenBank/DDBJ databases">
        <title>Dusodibacter welbiota gen. nov., sp. nov., isolated from human faeces and emended description of the Oscillibacter genus.</title>
        <authorList>
            <person name="Le Roy T."/>
            <person name="Van der Smissen P."/>
            <person name="Delzenne N."/>
            <person name="Muccioli G."/>
            <person name="Collet J.F."/>
            <person name="Cani P.D."/>
        </authorList>
    </citation>
    <scope>NUCLEOTIDE SEQUENCE [LARGE SCALE GENOMIC DNA]</scope>
    <source>
        <strain evidence="8">J115</strain>
    </source>
</reference>
<feature type="domain" description="Histidine kinase" evidence="6">
    <location>
        <begin position="14"/>
        <end position="231"/>
    </location>
</feature>
<keyword evidence="4 7" id="KW-0808">Transferase</keyword>
<accession>A0A4D7AQ01</accession>
<dbReference type="EMBL" id="CP034413">
    <property type="protein sequence ID" value="QCI59695.1"/>
    <property type="molecule type" value="Genomic_DNA"/>
</dbReference>
<gene>
    <name evidence="7" type="ORF">EIO64_11085</name>
</gene>
<dbReference type="SMART" id="SM00387">
    <property type="entry name" value="HATPase_c"/>
    <property type="match status" value="1"/>
</dbReference>
<dbReference type="SUPFAM" id="SSF55874">
    <property type="entry name" value="ATPase domain of HSP90 chaperone/DNA topoisomerase II/histidine kinase"/>
    <property type="match status" value="1"/>
</dbReference>
<dbReference type="InterPro" id="IPR004358">
    <property type="entry name" value="Sig_transdc_His_kin-like_C"/>
</dbReference>
<evidence type="ECO:0000256" key="5">
    <source>
        <dbReference type="ARBA" id="ARBA00023012"/>
    </source>
</evidence>
<dbReference type="Gene3D" id="3.30.565.10">
    <property type="entry name" value="Histidine kinase-like ATPase, C-terminal domain"/>
    <property type="match status" value="1"/>
</dbReference>
<evidence type="ECO:0000256" key="3">
    <source>
        <dbReference type="ARBA" id="ARBA00022553"/>
    </source>
</evidence>
<dbReference type="AlphaFoldDB" id="A0A4D7AQ01"/>
<dbReference type="Pfam" id="PF02518">
    <property type="entry name" value="HATPase_c"/>
    <property type="match status" value="1"/>
</dbReference>
<name>A0A4D7AQ01_9FIRM</name>
<dbReference type="Proteomes" id="UP000298642">
    <property type="component" value="Chromosome"/>
</dbReference>
<evidence type="ECO:0000259" key="6">
    <source>
        <dbReference type="PROSITE" id="PS50109"/>
    </source>
</evidence>
<evidence type="ECO:0000256" key="4">
    <source>
        <dbReference type="ARBA" id="ARBA00022777"/>
    </source>
</evidence>
<sequence>MEAEQFDFSVVFPNIAAQLRSVLGNLHLAAAQLAPAIRREGDPALDSTASLLDQSYYRLLRLVNNLTAAGELGQDAPLPVRDRDLTETVRAVCAGAQGLFALKKVQLEFRSAADCHTCAFHQPSIELLLYQLLSNALKFTPAGGAVTVELKFINRWVRLSVSDTGCGIQEDQIPFLFDRYLHDDAMAPQPHGLGLGLPICQHIAERHGGTMIAESRPGQGSRFTLSLPDRRCGTADVSDVKFDYNGGFNPLLLALADALPPRLSPSAIWTDPGSGWGRFFSQKRLSFFPEIGYNSPITRPALRRPFQEEPIYVPACICGHERRRGQRRSGAAAAAGRL</sequence>
<dbReference type="GO" id="GO:0000155">
    <property type="term" value="F:phosphorelay sensor kinase activity"/>
    <property type="evidence" value="ECO:0007669"/>
    <property type="project" value="TreeGrafter"/>
</dbReference>
<dbReference type="CDD" id="cd00075">
    <property type="entry name" value="HATPase"/>
    <property type="match status" value="1"/>
</dbReference>
<proteinExistence type="predicted"/>
<dbReference type="RefSeq" id="WP_136891355.1">
    <property type="nucleotide sequence ID" value="NZ_CP034413.3"/>
</dbReference>
<dbReference type="PROSITE" id="PS50109">
    <property type="entry name" value="HIS_KIN"/>
    <property type="match status" value="1"/>
</dbReference>
<keyword evidence="4 7" id="KW-0418">Kinase</keyword>